<organism evidence="2 3">
    <name type="scientific">Streptomyces violascens</name>
    <dbReference type="NCBI Taxonomy" id="67381"/>
    <lineage>
        <taxon>Bacteria</taxon>
        <taxon>Bacillati</taxon>
        <taxon>Actinomycetota</taxon>
        <taxon>Actinomycetes</taxon>
        <taxon>Kitasatosporales</taxon>
        <taxon>Streptomycetaceae</taxon>
        <taxon>Streptomyces</taxon>
    </lineage>
</organism>
<protein>
    <recommendedName>
        <fullName evidence="1">Knr4/Smi1-like domain-containing protein</fullName>
    </recommendedName>
</protein>
<name>A0ABQ3QV51_9ACTN</name>
<reference evidence="2" key="1">
    <citation type="submission" date="2024-05" db="EMBL/GenBank/DDBJ databases">
        <title>Whole genome shotgun sequence of Streptomyces violascens NBRC 12920.</title>
        <authorList>
            <person name="Komaki H."/>
            <person name="Tamura T."/>
        </authorList>
    </citation>
    <scope>NUCLEOTIDE SEQUENCE</scope>
    <source>
        <strain evidence="2">NBRC 12920</strain>
    </source>
</reference>
<dbReference type="InterPro" id="IPR037883">
    <property type="entry name" value="Knr4/Smi1-like_sf"/>
</dbReference>
<dbReference type="Proteomes" id="UP001050808">
    <property type="component" value="Unassembled WGS sequence"/>
</dbReference>
<gene>
    <name evidence="2" type="ORF">Sviol_55590</name>
</gene>
<sequence>MRPPASEEAVQSLQDAIAYPLHPHLVQWLGIHDGAPLYDAPVWPGGHVPYDVEGLKGGPEYMEEMLEEFDEQREEDPEHWILDPWADPLWLPIAGTQTGQSLLIDHRPGDTYGNIIELDYEGSEVTAVRWKDLGEMVRMMAESLDSGSPMPYSPHYSRVPQLDEGPPRHLNWTLEKIQG</sequence>
<dbReference type="SUPFAM" id="SSF160631">
    <property type="entry name" value="SMI1/KNR4-like"/>
    <property type="match status" value="1"/>
</dbReference>
<keyword evidence="3" id="KW-1185">Reference proteome</keyword>
<evidence type="ECO:0000313" key="2">
    <source>
        <dbReference type="EMBL" id="GHI41151.1"/>
    </source>
</evidence>
<evidence type="ECO:0000259" key="1">
    <source>
        <dbReference type="SMART" id="SM00860"/>
    </source>
</evidence>
<feature type="domain" description="Knr4/Smi1-like" evidence="1">
    <location>
        <begin position="4"/>
        <end position="139"/>
    </location>
</feature>
<dbReference type="EMBL" id="BNDY01000017">
    <property type="protein sequence ID" value="GHI41151.1"/>
    <property type="molecule type" value="Genomic_DNA"/>
</dbReference>
<accession>A0ABQ3QV51</accession>
<evidence type="ECO:0000313" key="3">
    <source>
        <dbReference type="Proteomes" id="UP001050808"/>
    </source>
</evidence>
<comment type="caution">
    <text evidence="2">The sequence shown here is derived from an EMBL/GenBank/DDBJ whole genome shotgun (WGS) entry which is preliminary data.</text>
</comment>
<dbReference type="SMART" id="SM00860">
    <property type="entry name" value="SMI1_KNR4"/>
    <property type="match status" value="1"/>
</dbReference>
<dbReference type="Pfam" id="PF09346">
    <property type="entry name" value="SMI1_KNR4"/>
    <property type="match status" value="1"/>
</dbReference>
<proteinExistence type="predicted"/>
<dbReference type="InterPro" id="IPR018958">
    <property type="entry name" value="Knr4/Smi1-like_dom"/>
</dbReference>